<reference evidence="2 3" key="1">
    <citation type="submission" date="2013-07" db="EMBL/GenBank/DDBJ databases">
        <title>Comparative Genomic and Metabolomic Analysis of Twelve Strains of Pseudoalteromonas luteoviolacea.</title>
        <authorList>
            <person name="Vynne N.G."/>
            <person name="Mansson M."/>
            <person name="Gram L."/>
        </authorList>
    </citation>
    <scope>NUCLEOTIDE SEQUENCE [LARGE SCALE GENOMIC DNA]</scope>
    <source>
        <strain evidence="2 3">NCIMB 1942</strain>
    </source>
</reference>
<sequence>MNYNKNNEVSFMKNYLPFFLVPLLVSCATPNKIERLSPIKDVKYKQTEEYTHQFANTYKRPERYPQTCEQDCYPDSKDIQCESHMEQCKYIGSNPASKIEETAIYSIRWLGHASFVITTQTNETILVDPVTRQFDWPIDWAFTNLAGGFYRTPPPRVTNEKLASVQAVIYSHIHYDHFNKSDIEEIGNNTKYLTPLNFADYFPTGGYDIVEMPWYSSYNVGETTLHFVPAHHFSNRIVIPFITNDDDETLWGGWLLENNGKKVFFAGDTGYSSHFKDIHKAYGDIDVCLIPIASYHHEEHGKWYRNVHLTPEDALVAAEDLNCGVMIPWGYGNSSWKMGDHTSHSALFRLLHMRERLDSKIPLYILNEGEGAKF</sequence>
<dbReference type="Gene3D" id="3.60.15.10">
    <property type="entry name" value="Ribonuclease Z/Hydroxyacylglutathione hydrolase-like"/>
    <property type="match status" value="1"/>
</dbReference>
<dbReference type="InterPro" id="IPR001279">
    <property type="entry name" value="Metallo-B-lactamas"/>
</dbReference>
<organism evidence="2 3">
    <name type="scientific">Pseudoalteromonas luteoviolacea NCIMB 1942</name>
    <dbReference type="NCBI Taxonomy" id="1365253"/>
    <lineage>
        <taxon>Bacteria</taxon>
        <taxon>Pseudomonadati</taxon>
        <taxon>Pseudomonadota</taxon>
        <taxon>Gammaproteobacteria</taxon>
        <taxon>Alteromonadales</taxon>
        <taxon>Pseudoalteromonadaceae</taxon>
        <taxon>Pseudoalteromonas</taxon>
    </lineage>
</organism>
<dbReference type="PANTHER" id="PTHR15032">
    <property type="entry name" value="N-ACYL-PHOSPHATIDYLETHANOLAMINE-HYDROLYZING PHOSPHOLIPASE D"/>
    <property type="match status" value="1"/>
</dbReference>
<comment type="caution">
    <text evidence="2">The sequence shown here is derived from an EMBL/GenBank/DDBJ whole genome shotgun (WGS) entry which is preliminary data.</text>
</comment>
<feature type="domain" description="Metallo-beta-lactamase" evidence="1">
    <location>
        <begin position="124"/>
        <end position="328"/>
    </location>
</feature>
<evidence type="ECO:0000313" key="3">
    <source>
        <dbReference type="Proteomes" id="UP000076587"/>
    </source>
</evidence>
<dbReference type="Proteomes" id="UP000076587">
    <property type="component" value="Unassembled WGS sequence"/>
</dbReference>
<dbReference type="InterPro" id="IPR036866">
    <property type="entry name" value="RibonucZ/Hydroxyglut_hydro"/>
</dbReference>
<dbReference type="PROSITE" id="PS51257">
    <property type="entry name" value="PROKAR_LIPOPROTEIN"/>
    <property type="match status" value="1"/>
</dbReference>
<dbReference type="SUPFAM" id="SSF56281">
    <property type="entry name" value="Metallo-hydrolase/oxidoreductase"/>
    <property type="match status" value="1"/>
</dbReference>
<dbReference type="EMBL" id="AUXT01000153">
    <property type="protein sequence ID" value="KZN47614.1"/>
    <property type="molecule type" value="Genomic_DNA"/>
</dbReference>
<accession>A0A167CFV6</accession>
<proteinExistence type="predicted"/>
<evidence type="ECO:0000313" key="2">
    <source>
        <dbReference type="EMBL" id="KZN47614.1"/>
    </source>
</evidence>
<name>A0A167CFV6_9GAMM</name>
<dbReference type="AlphaFoldDB" id="A0A167CFV6"/>
<gene>
    <name evidence="2" type="ORF">N482_09340</name>
</gene>
<protein>
    <recommendedName>
        <fullName evidence="1">Metallo-beta-lactamase domain-containing protein</fullName>
    </recommendedName>
</protein>
<dbReference type="PANTHER" id="PTHR15032:SF4">
    <property type="entry name" value="N-ACYL-PHOSPHATIDYLETHANOLAMINE-HYDROLYZING PHOSPHOLIPASE D"/>
    <property type="match status" value="1"/>
</dbReference>
<dbReference type="PATRIC" id="fig|1365253.3.peg.2286"/>
<dbReference type="Pfam" id="PF12706">
    <property type="entry name" value="Lactamase_B_2"/>
    <property type="match status" value="1"/>
</dbReference>
<evidence type="ECO:0000259" key="1">
    <source>
        <dbReference type="Pfam" id="PF12706"/>
    </source>
</evidence>
<dbReference type="GO" id="GO:0005737">
    <property type="term" value="C:cytoplasm"/>
    <property type="evidence" value="ECO:0007669"/>
    <property type="project" value="TreeGrafter"/>
</dbReference>